<protein>
    <submittedName>
        <fullName evidence="2">Uncharacterized protein</fullName>
    </submittedName>
</protein>
<dbReference type="Proteomes" id="UP001161390">
    <property type="component" value="Unassembled WGS sequence"/>
</dbReference>
<dbReference type="RefSeq" id="WP_284370228.1">
    <property type="nucleotide sequence ID" value="NZ_BSNJ01000002.1"/>
</dbReference>
<accession>A0ABQ5UZ50</accession>
<comment type="caution">
    <text evidence="2">The sequence shown here is derived from an EMBL/GenBank/DDBJ whole genome shotgun (WGS) entry which is preliminary data.</text>
</comment>
<organism evidence="2 3">
    <name type="scientific">Algimonas porphyrae</name>
    <dbReference type="NCBI Taxonomy" id="1128113"/>
    <lineage>
        <taxon>Bacteria</taxon>
        <taxon>Pseudomonadati</taxon>
        <taxon>Pseudomonadota</taxon>
        <taxon>Alphaproteobacteria</taxon>
        <taxon>Maricaulales</taxon>
        <taxon>Robiginitomaculaceae</taxon>
        <taxon>Algimonas</taxon>
    </lineage>
</organism>
<sequence length="111" mass="11583">MKLNTLVIAAAALMVLPQAASASTKTADHIASCTSEIQSSMGATATDIDFKAVRGNSRLQTLTFAIDANGTSDTVKCKVRRKGAVEIVWGKSVKPVMAKSVQAKTETNAGE</sequence>
<reference evidence="2" key="1">
    <citation type="journal article" date="2014" name="Int. J. Syst. Evol. Microbiol.">
        <title>Complete genome of a new Firmicutes species belonging to the dominant human colonic microbiota ('Ruminococcus bicirculans') reveals two chromosomes and a selective capacity to utilize plant glucans.</title>
        <authorList>
            <consortium name="NISC Comparative Sequencing Program"/>
            <person name="Wegmann U."/>
            <person name="Louis P."/>
            <person name="Goesmann A."/>
            <person name="Henrissat B."/>
            <person name="Duncan S.H."/>
            <person name="Flint H.J."/>
        </authorList>
    </citation>
    <scope>NUCLEOTIDE SEQUENCE</scope>
    <source>
        <strain evidence="2">NBRC 108216</strain>
    </source>
</reference>
<keyword evidence="3" id="KW-1185">Reference proteome</keyword>
<gene>
    <name evidence="2" type="ORF">GCM10007854_09900</name>
</gene>
<dbReference type="EMBL" id="BSNJ01000002">
    <property type="protein sequence ID" value="GLQ20035.1"/>
    <property type="molecule type" value="Genomic_DNA"/>
</dbReference>
<evidence type="ECO:0000313" key="3">
    <source>
        <dbReference type="Proteomes" id="UP001161390"/>
    </source>
</evidence>
<evidence type="ECO:0000313" key="2">
    <source>
        <dbReference type="EMBL" id="GLQ20035.1"/>
    </source>
</evidence>
<evidence type="ECO:0000256" key="1">
    <source>
        <dbReference type="SAM" id="SignalP"/>
    </source>
</evidence>
<feature type="signal peptide" evidence="1">
    <location>
        <begin position="1"/>
        <end position="22"/>
    </location>
</feature>
<reference evidence="2" key="2">
    <citation type="submission" date="2023-01" db="EMBL/GenBank/DDBJ databases">
        <title>Draft genome sequence of Algimonas porphyrae strain NBRC 108216.</title>
        <authorList>
            <person name="Sun Q."/>
            <person name="Mori K."/>
        </authorList>
    </citation>
    <scope>NUCLEOTIDE SEQUENCE</scope>
    <source>
        <strain evidence="2">NBRC 108216</strain>
    </source>
</reference>
<keyword evidence="1" id="KW-0732">Signal</keyword>
<feature type="chain" id="PRO_5047011693" evidence="1">
    <location>
        <begin position="23"/>
        <end position="111"/>
    </location>
</feature>
<proteinExistence type="predicted"/>
<name>A0ABQ5UZ50_9PROT</name>